<dbReference type="KEGG" id="cmc:CMN_02196"/>
<dbReference type="AlphaFoldDB" id="A0AAI8ZJK9"/>
<evidence type="ECO:0000313" key="1">
    <source>
        <dbReference type="EMBL" id="CCE76134.1"/>
    </source>
</evidence>
<dbReference type="Proteomes" id="UP000012170">
    <property type="component" value="Chromosome"/>
</dbReference>
<name>A0AAI8ZJK9_9MICO</name>
<reference evidence="1 2" key="1">
    <citation type="submission" date="2011-11" db="EMBL/GenBank/DDBJ databases">
        <authorList>
            <person name="Gartemann K."/>
        </authorList>
    </citation>
    <scope>NUCLEOTIDE SEQUENCE [LARGE SCALE GENOMIC DNA]</scope>
    <source>
        <strain evidence="2">NCPPB 2581</strain>
    </source>
</reference>
<evidence type="ECO:0000313" key="2">
    <source>
        <dbReference type="Proteomes" id="UP000012170"/>
    </source>
</evidence>
<dbReference type="EMBL" id="HE614873">
    <property type="protein sequence ID" value="CCE76134.1"/>
    <property type="molecule type" value="Genomic_DNA"/>
</dbReference>
<sequence length="114" mass="12805">MLGAQARGTIVVMQAVVKSRVLVVCRGTKAKPHARNRLVRLRHYEWSTTESAWVRADGADDEWYLRSTADGLEGYPHPHFKCPVAACPNDRVYQHDTFQDLVERASTADGLVLI</sequence>
<organism evidence="1 2">
    <name type="scientific">Clavibacter nebraskensis NCPPB 2581</name>
    <dbReference type="NCBI Taxonomy" id="1097677"/>
    <lineage>
        <taxon>Bacteria</taxon>
        <taxon>Bacillati</taxon>
        <taxon>Actinomycetota</taxon>
        <taxon>Actinomycetes</taxon>
        <taxon>Micrococcales</taxon>
        <taxon>Microbacteriaceae</taxon>
        <taxon>Clavibacter</taxon>
    </lineage>
</organism>
<proteinExistence type="predicted"/>
<gene>
    <name evidence="1" type="ORF">CMN_02196</name>
</gene>
<reference evidence="2" key="2">
    <citation type="submission" date="2013-04" db="EMBL/GenBank/DDBJ databases">
        <title>The genome sequence of the maize-pathogen Clavibacter michiganensis subsp. nebraskensis.</title>
        <authorList>
            <person name="Gartemann K.H."/>
            <person name="Blom J."/>
            <person name="Dreiseikelmann B."/>
            <person name="Fluegel M."/>
            <person name="Jaenicke S."/>
            <person name="Linke B."/>
            <person name="Sczcepanowski R."/>
            <person name="Wittmann J."/>
            <person name="Goesmann A."/>
            <person name="Puehler A."/>
            <person name="Eichenlaub R."/>
            <person name="Rueckert C."/>
        </authorList>
    </citation>
    <scope>NUCLEOTIDE SEQUENCE [LARGE SCALE GENOMIC DNA]</scope>
    <source>
        <strain evidence="2">NCPPB 2581</strain>
    </source>
</reference>
<accession>A0AAI8ZJK9</accession>
<protein>
    <submittedName>
        <fullName evidence="1">Uncharacterized protein</fullName>
    </submittedName>
</protein>